<dbReference type="SUPFAM" id="SSF52540">
    <property type="entry name" value="P-loop containing nucleoside triphosphate hydrolases"/>
    <property type="match status" value="1"/>
</dbReference>
<dbReference type="Pfam" id="PF13558">
    <property type="entry name" value="SbcC_Walker_B"/>
    <property type="match status" value="1"/>
</dbReference>
<dbReference type="InterPro" id="IPR038729">
    <property type="entry name" value="Rad50/SbcC_AAA"/>
</dbReference>
<feature type="coiled-coil region" evidence="1">
    <location>
        <begin position="201"/>
        <end position="334"/>
    </location>
</feature>
<dbReference type="Gene3D" id="3.40.50.300">
    <property type="entry name" value="P-loop containing nucleotide triphosphate hydrolases"/>
    <property type="match status" value="2"/>
</dbReference>
<evidence type="ECO:0000313" key="4">
    <source>
        <dbReference type="Proteomes" id="UP000237423"/>
    </source>
</evidence>
<dbReference type="PANTHER" id="PTHR32114:SF2">
    <property type="entry name" value="ABC TRANSPORTER ABCH.3"/>
    <property type="match status" value="1"/>
</dbReference>
<keyword evidence="1" id="KW-0175">Coiled coil</keyword>
<dbReference type="Pfam" id="PF13476">
    <property type="entry name" value="AAA_23"/>
    <property type="match status" value="1"/>
</dbReference>
<feature type="domain" description="Rad50/SbcC-type AAA" evidence="2">
    <location>
        <begin position="25"/>
        <end position="261"/>
    </location>
</feature>
<feature type="coiled-coil region" evidence="1">
    <location>
        <begin position="952"/>
        <end position="996"/>
    </location>
</feature>
<feature type="coiled-coil region" evidence="1">
    <location>
        <begin position="615"/>
        <end position="659"/>
    </location>
</feature>
<organism evidence="3 4">
    <name type="scientific">Methylovulum psychrotolerans</name>
    <dbReference type="NCBI Taxonomy" id="1704499"/>
    <lineage>
        <taxon>Bacteria</taxon>
        <taxon>Pseudomonadati</taxon>
        <taxon>Pseudomonadota</taxon>
        <taxon>Gammaproteobacteria</taxon>
        <taxon>Methylococcales</taxon>
        <taxon>Methylococcaceae</taxon>
        <taxon>Methylovulum</taxon>
    </lineage>
</organism>
<sequence>MPRRYNGVINIPVAWQKYQTMKILSLYFKNINSLMGESRISFSKGPIANTGVFAITGANGSGKSSILDAITLALYGETARFDRPAATVISQNANEAYAEVEFKLGDDKYQSTWQAQRAPHDGEEQTVAMQLTRLSDGAVLADGSVAVCSAIRDLTGMSFRGFTRSMLLAQNEFTAFLHALDNERMDILETLIGTDIYADYRNEIIGNADKAQQAVDALKQELAGLKPLTSAEQEASEQDLQDYQEQIQELKEAQKQLEQQQHALKNTANLQTQVVEQKKRLKDLQTQLAANGQTLAEIAVAKQALNFQDDLKALESQQQTLQQHKAAWEALQNEQHFLREQVGDNSDLAAKAAGLSFAEQHQTLDGIKFAINQARLDKQEASAQLQALETQLGEKNAALAEVQAWLADHAGDGILLDNFPETAPLKILRAELNVLSDAYKQSGNAVKAHSTAIKNTQTALSQTQADIAALQQELADEEQARAALLQGHHADEIDSLKAEQEGRLKQFQQVLDVANQYQKISQPGGGLLSLFGRKPPLIEDPDALKAELAQLRDIIKREENIKLALESAVSREALVKKLLGERVHLVDGKPCPLCGAKEHPYLKHAPVLGNSVQALTDQQMKLRQLAAQTDQLNKRIVAAQKYAEQNRATQAQLQSIKDAWLSQCNRLNKATADADIGQLAVMEQWLKEERDELKNIIALGEQYRKKTATIDKINAAIAKNEATLSQLHSEAEQLAAATADINEAHLVNEAALIPCREQEQALAVQVQAQLTALGETMPGKGKEDAFFDRLNSRRQDYQTHQFHSSHFIEEVAGLESRYAANQATLQQADADIDRLMASLQSEELIGVHLALIEKQQLIAEKERVLSEQEGVVGACLQALQIRLQSSPFAGLAELRQALQFAAQEPVYLKHQGDIEVQLTAKQQQLENLSAELDTDFMLAETAPDPDDIYRQLTQLAEKTDIAQLEIQRLQKRLAQHQQTQQRYTQLTAQLQQREQEAQPALAERAILDNENGMAFRRRVQIRIAAQLLEKTNRILEKISHRYYLRHNTEQPGLSLEVEDTAQNNRRRAPKTLSGGESFVVSLALALSLSELANNNKSVESLFIDEGFGCLDGDSLTVVLSALEKLPAYGKTVGVISHLEGVRKRIKTQVQVVKKSNGVGVLKVA</sequence>
<proteinExistence type="predicted"/>
<comment type="caution">
    <text evidence="3">The sequence shown here is derived from an EMBL/GenBank/DDBJ whole genome shotgun (WGS) entry which is preliminary data.</text>
</comment>
<dbReference type="AlphaFoldDB" id="A0A2S5CJZ8"/>
<dbReference type="Proteomes" id="UP000237423">
    <property type="component" value="Unassembled WGS sequence"/>
</dbReference>
<evidence type="ECO:0000256" key="1">
    <source>
        <dbReference type="SAM" id="Coils"/>
    </source>
</evidence>
<gene>
    <name evidence="3" type="ORF">AADEFJLK_03109</name>
</gene>
<reference evidence="3 4" key="1">
    <citation type="submission" date="2017-11" db="EMBL/GenBank/DDBJ databases">
        <title>Draft Genome Sequence of Methylobacter psychrotolerans Sph1T, an Obligate Methanotroph from Low-Temperature Environments.</title>
        <authorList>
            <person name="Oshkin I.Y."/>
            <person name="Miroshnikov K."/>
            <person name="Belova S.E."/>
            <person name="Korzhenkov A."/>
            <person name="Toshchakov S.V."/>
            <person name="Dedysh S.N."/>
        </authorList>
    </citation>
    <scope>NUCLEOTIDE SEQUENCE [LARGE SCALE GENOMIC DNA]</scope>
    <source>
        <strain evidence="3 4">Sph1</strain>
    </source>
</reference>
<evidence type="ECO:0000259" key="2">
    <source>
        <dbReference type="Pfam" id="PF13476"/>
    </source>
</evidence>
<name>A0A2S5CJZ8_9GAMM</name>
<dbReference type="InterPro" id="IPR027417">
    <property type="entry name" value="P-loop_NTPase"/>
</dbReference>
<accession>A0A2S5CJZ8</accession>
<dbReference type="PANTHER" id="PTHR32114">
    <property type="entry name" value="ABC TRANSPORTER ABCH.3"/>
    <property type="match status" value="1"/>
</dbReference>
<feature type="coiled-coil region" evidence="1">
    <location>
        <begin position="371"/>
        <end position="398"/>
    </location>
</feature>
<evidence type="ECO:0000313" key="3">
    <source>
        <dbReference type="EMBL" id="POZ51150.1"/>
    </source>
</evidence>
<feature type="coiled-coil region" evidence="1">
    <location>
        <begin position="453"/>
        <end position="487"/>
    </location>
</feature>
<protein>
    <submittedName>
        <fullName evidence="3">Chromosome segregation protein SMC</fullName>
    </submittedName>
</protein>
<dbReference type="EMBL" id="PGFZ01000007">
    <property type="protein sequence ID" value="POZ51150.1"/>
    <property type="molecule type" value="Genomic_DNA"/>
</dbReference>